<comment type="caution">
    <text evidence="3">The sequence shown here is derived from an EMBL/GenBank/DDBJ whole genome shotgun (WGS) entry which is preliminary data.</text>
</comment>
<organism evidence="3 4">
    <name type="scientific">Schizophyllum amplum</name>
    <dbReference type="NCBI Taxonomy" id="97359"/>
    <lineage>
        <taxon>Eukaryota</taxon>
        <taxon>Fungi</taxon>
        <taxon>Dikarya</taxon>
        <taxon>Basidiomycota</taxon>
        <taxon>Agaricomycotina</taxon>
        <taxon>Agaricomycetes</taxon>
        <taxon>Agaricomycetidae</taxon>
        <taxon>Agaricales</taxon>
        <taxon>Schizophyllaceae</taxon>
        <taxon>Schizophyllum</taxon>
    </lineage>
</organism>
<feature type="region of interest" description="Disordered" evidence="1">
    <location>
        <begin position="731"/>
        <end position="768"/>
    </location>
</feature>
<evidence type="ECO:0000259" key="2">
    <source>
        <dbReference type="Pfam" id="PF17667"/>
    </source>
</evidence>
<sequence length="768" mass="87223">MSTDPATDLSASPLSVGPRTPKTPPRSAAARLEYTQSVTDTSMTYNVGDSSYGHPTVKDDLRPLLKAELRKHHVEGVEPPKLNQAHVQDARAFLDQSPLYDHTLRRWHEIPASPKREQELYAPQAAIFSAILDHFEFKERRLMVPWNKKIEHAPHADEKLKTSPDYCIVGLGPLVNGKSRFPTPSTILPPDCGWADYDFITNPGDAKKHDNVNLFDDGIQLSVYARQCFIQQHNRDFVLTYLMTERNFRVIRFDRCGMMSTTDVNYHEDPVAFVNLFRIICSDDAESIGYNPTLYFEKIDDQRTRFFESTFIRVVDDEEARSQPALKFVQNQVQVDDDDGLGVIDDSRLFVEEKLKLRVHNKPMHFRRGLRGRGGVYWASEDSKLGKVIVKQSYRPSGRVPEWKFLRKAVGVPGVGQMVAYDTRVWKVSDSRWPGGTGKERFYDREWSCAVIQQYGSSIDNFRSHTQLLVAFRDAIAGHRALWDMYILHRDVSIPNILLGVVTAPDGWKGVIIDLDMAIFMLRKSSNVGVDFRTGTRAFQSVQVLASYQYEIPDAQAETVPADSQRLMHDYLDDLESFYWCLCWICFSYESPGQLEKNAKVEAWQHDDPKHAANAKSDHLLGPFDPSLVKPSLQPLVPLLRSLHGLFQRMLTAKRVLVAAKMAHARTLAIMRKEADSHYDYVLNAIQQAIDSIGAEDAREKETQTRSYEDYAALFAVPELPTAPARALVSSRSFGGKRKSQEEPDEQKACIGRTVGPFNLRHPESIDS</sequence>
<feature type="compositionally biased region" description="Basic and acidic residues" evidence="1">
    <location>
        <begin position="739"/>
        <end position="748"/>
    </location>
</feature>
<evidence type="ECO:0000256" key="1">
    <source>
        <dbReference type="SAM" id="MobiDB-lite"/>
    </source>
</evidence>
<reference evidence="3 4" key="1">
    <citation type="journal article" date="2019" name="New Phytol.">
        <title>Comparative genomics reveals unique wood-decay strategies and fruiting body development in the Schizophyllaceae.</title>
        <authorList>
            <person name="Almasi E."/>
            <person name="Sahu N."/>
            <person name="Krizsan K."/>
            <person name="Balint B."/>
            <person name="Kovacs G.M."/>
            <person name="Kiss B."/>
            <person name="Cseklye J."/>
            <person name="Drula E."/>
            <person name="Henrissat B."/>
            <person name="Nagy I."/>
            <person name="Chovatia M."/>
            <person name="Adam C."/>
            <person name="LaButti K."/>
            <person name="Lipzen A."/>
            <person name="Riley R."/>
            <person name="Grigoriev I.V."/>
            <person name="Nagy L.G."/>
        </authorList>
    </citation>
    <scope>NUCLEOTIDE SEQUENCE [LARGE SCALE GENOMIC DNA]</scope>
    <source>
        <strain evidence="3 4">NL-1724</strain>
    </source>
</reference>
<dbReference type="InterPro" id="IPR040976">
    <property type="entry name" value="Pkinase_fungal"/>
</dbReference>
<evidence type="ECO:0000313" key="3">
    <source>
        <dbReference type="EMBL" id="TRM70376.1"/>
    </source>
</evidence>
<protein>
    <recommendedName>
        <fullName evidence="2">Fungal-type protein kinase domain-containing protein</fullName>
    </recommendedName>
</protein>
<feature type="domain" description="Fungal-type protein kinase" evidence="2">
    <location>
        <begin position="201"/>
        <end position="423"/>
    </location>
</feature>
<feature type="region of interest" description="Disordered" evidence="1">
    <location>
        <begin position="1"/>
        <end position="29"/>
    </location>
</feature>
<accession>A0A550D023</accession>
<dbReference type="Pfam" id="PF17667">
    <property type="entry name" value="Pkinase_fungal"/>
    <property type="match status" value="2"/>
</dbReference>
<dbReference type="EMBL" id="VDMD01000001">
    <property type="protein sequence ID" value="TRM70376.1"/>
    <property type="molecule type" value="Genomic_DNA"/>
</dbReference>
<dbReference type="SUPFAM" id="SSF56112">
    <property type="entry name" value="Protein kinase-like (PK-like)"/>
    <property type="match status" value="1"/>
</dbReference>
<feature type="compositionally biased region" description="Polar residues" evidence="1">
    <location>
        <begin position="1"/>
        <end position="13"/>
    </location>
</feature>
<dbReference type="AlphaFoldDB" id="A0A550D023"/>
<dbReference type="InterPro" id="IPR011009">
    <property type="entry name" value="Kinase-like_dom_sf"/>
</dbReference>
<dbReference type="Proteomes" id="UP000320762">
    <property type="component" value="Unassembled WGS sequence"/>
</dbReference>
<dbReference type="PANTHER" id="PTHR38248:SF2">
    <property type="entry name" value="FUNK1 11"/>
    <property type="match status" value="1"/>
</dbReference>
<gene>
    <name evidence="3" type="ORF">BD626DRAFT_580464</name>
</gene>
<dbReference type="Gene3D" id="1.10.510.10">
    <property type="entry name" value="Transferase(Phosphotransferase) domain 1"/>
    <property type="match status" value="1"/>
</dbReference>
<evidence type="ECO:0000313" key="4">
    <source>
        <dbReference type="Proteomes" id="UP000320762"/>
    </source>
</evidence>
<name>A0A550D023_9AGAR</name>
<dbReference type="OrthoDB" id="5584477at2759"/>
<proteinExistence type="predicted"/>
<dbReference type="PANTHER" id="PTHR38248">
    <property type="entry name" value="FUNK1 6"/>
    <property type="match status" value="1"/>
</dbReference>
<keyword evidence="4" id="KW-1185">Reference proteome</keyword>
<feature type="domain" description="Fungal-type protein kinase" evidence="2">
    <location>
        <begin position="440"/>
        <end position="586"/>
    </location>
</feature>